<comment type="caution">
    <text evidence="2">The sequence shown here is derived from an EMBL/GenBank/DDBJ whole genome shotgun (WGS) entry which is preliminary data.</text>
</comment>
<proteinExistence type="predicted"/>
<dbReference type="SMART" id="SM00406">
    <property type="entry name" value="IGv"/>
    <property type="match status" value="1"/>
</dbReference>
<feature type="non-terminal residue" evidence="2">
    <location>
        <position position="96"/>
    </location>
</feature>
<evidence type="ECO:0000313" key="2">
    <source>
        <dbReference type="EMBL" id="OBS73485.1"/>
    </source>
</evidence>
<dbReference type="AlphaFoldDB" id="A0A1A6H6L6"/>
<feature type="domain" description="Ig-like" evidence="1">
    <location>
        <begin position="3"/>
        <end position="96"/>
    </location>
</feature>
<evidence type="ECO:0000313" key="3">
    <source>
        <dbReference type="Proteomes" id="UP000092124"/>
    </source>
</evidence>
<dbReference type="InterPro" id="IPR013106">
    <property type="entry name" value="Ig_V-set"/>
</dbReference>
<reference evidence="2 3" key="1">
    <citation type="submission" date="2016-06" db="EMBL/GenBank/DDBJ databases">
        <title>The Draft Genome Sequence and Annotation of the Desert Woodrat Neotoma lepida.</title>
        <authorList>
            <person name="Campbell M."/>
            <person name="Oakeson K.F."/>
            <person name="Yandell M."/>
            <person name="Halpert J.R."/>
            <person name="Dearing D."/>
        </authorList>
    </citation>
    <scope>NUCLEOTIDE SEQUENCE [LARGE SCALE GENOMIC DNA]</scope>
    <source>
        <strain evidence="2">417</strain>
        <tissue evidence="2">Liver</tissue>
    </source>
</reference>
<dbReference type="Proteomes" id="UP000092124">
    <property type="component" value="Unassembled WGS sequence"/>
</dbReference>
<dbReference type="InterPro" id="IPR007110">
    <property type="entry name" value="Ig-like_dom"/>
</dbReference>
<feature type="non-terminal residue" evidence="2">
    <location>
        <position position="1"/>
    </location>
</feature>
<gene>
    <name evidence="2" type="ORF">A6R68_15977</name>
</gene>
<keyword evidence="3" id="KW-1185">Reference proteome</keyword>
<dbReference type="STRING" id="56216.A0A1A6H6L6"/>
<dbReference type="Gene3D" id="2.60.40.10">
    <property type="entry name" value="Immunoglobulins"/>
    <property type="match status" value="1"/>
</dbReference>
<dbReference type="PANTHER" id="PTHR23267">
    <property type="entry name" value="IMMUNOGLOBULIN LIGHT CHAIN"/>
    <property type="match status" value="1"/>
</dbReference>
<dbReference type="PROSITE" id="PS50835">
    <property type="entry name" value="IG_LIKE"/>
    <property type="match status" value="1"/>
</dbReference>
<name>A0A1A6H6L6_NEOLE</name>
<organism evidence="2 3">
    <name type="scientific">Neotoma lepida</name>
    <name type="common">Desert woodrat</name>
    <dbReference type="NCBI Taxonomy" id="56216"/>
    <lineage>
        <taxon>Eukaryota</taxon>
        <taxon>Metazoa</taxon>
        <taxon>Chordata</taxon>
        <taxon>Craniata</taxon>
        <taxon>Vertebrata</taxon>
        <taxon>Euteleostomi</taxon>
        <taxon>Mammalia</taxon>
        <taxon>Eutheria</taxon>
        <taxon>Euarchontoglires</taxon>
        <taxon>Glires</taxon>
        <taxon>Rodentia</taxon>
        <taxon>Myomorpha</taxon>
        <taxon>Muroidea</taxon>
        <taxon>Cricetidae</taxon>
        <taxon>Neotominae</taxon>
        <taxon>Neotoma</taxon>
    </lineage>
</organism>
<dbReference type="InterPro" id="IPR050150">
    <property type="entry name" value="IgV_Light_Chain"/>
</dbReference>
<accession>A0A1A6H6L6</accession>
<dbReference type="InterPro" id="IPR013783">
    <property type="entry name" value="Ig-like_fold"/>
</dbReference>
<dbReference type="InterPro" id="IPR036179">
    <property type="entry name" value="Ig-like_dom_sf"/>
</dbReference>
<dbReference type="Pfam" id="PF07686">
    <property type="entry name" value="V-set"/>
    <property type="match status" value="1"/>
</dbReference>
<dbReference type="OrthoDB" id="6103117at2759"/>
<dbReference type="SUPFAM" id="SSF48726">
    <property type="entry name" value="Immunoglobulin"/>
    <property type="match status" value="1"/>
</dbReference>
<sequence length="96" mass="10497">SWAEVVFTQPQSVSGSLGQKITISCTRSSGSIESNSVSWYLQHSGNRPRLLIYNYDLRPSSAPDKFAGSKDSSSNSGILTISELQPEDEADYYCLS</sequence>
<dbReference type="EMBL" id="LZPO01045901">
    <property type="protein sequence ID" value="OBS73485.1"/>
    <property type="molecule type" value="Genomic_DNA"/>
</dbReference>
<evidence type="ECO:0000259" key="1">
    <source>
        <dbReference type="PROSITE" id="PS50835"/>
    </source>
</evidence>
<protein>
    <recommendedName>
        <fullName evidence="1">Ig-like domain-containing protein</fullName>
    </recommendedName>
</protein>